<proteinExistence type="predicted"/>
<protein>
    <submittedName>
        <fullName evidence="1">Uncharacterized protein</fullName>
    </submittedName>
</protein>
<evidence type="ECO:0000313" key="1">
    <source>
        <dbReference type="EMBL" id="RZR75242.1"/>
    </source>
</evidence>
<reference evidence="1" key="1">
    <citation type="journal article" date="2018" name="Data Brief">
        <title>Genome sequence data from 17 accessions of Ensete ventricosum, a staple food crop for millions in Ethiopia.</title>
        <authorList>
            <person name="Yemataw Z."/>
            <person name="Muzemil S."/>
            <person name="Ambachew D."/>
            <person name="Tripathi L."/>
            <person name="Tesfaye K."/>
            <person name="Chala A."/>
            <person name="Farbos A."/>
            <person name="O'Neill P."/>
            <person name="Moore K."/>
            <person name="Grant M."/>
            <person name="Studholme D.J."/>
        </authorList>
    </citation>
    <scope>NUCLEOTIDE SEQUENCE [LARGE SCALE GENOMIC DNA]</scope>
    <source>
        <tissue evidence="1">Leaf</tissue>
    </source>
</reference>
<sequence>MGIDNFFCWIMQPEGAAVINYVVQYALALFFDMPRHEAVKALEIYRRAGQQDIHDWVGKTGINLIGLMGIEIAVEDKLLLPAGIATDSSTVQDKEFDPTGWELALVTTPGSNNAAVVESKLVSFSHMRNNSTFHI</sequence>
<accession>A0A445MLU8</accession>
<organism evidence="1">
    <name type="scientific">Ensete ventricosum</name>
    <name type="common">Abyssinian banana</name>
    <name type="synonym">Musa ensete</name>
    <dbReference type="NCBI Taxonomy" id="4639"/>
    <lineage>
        <taxon>Eukaryota</taxon>
        <taxon>Viridiplantae</taxon>
        <taxon>Streptophyta</taxon>
        <taxon>Embryophyta</taxon>
        <taxon>Tracheophyta</taxon>
        <taxon>Spermatophyta</taxon>
        <taxon>Magnoliopsida</taxon>
        <taxon>Liliopsida</taxon>
        <taxon>Zingiberales</taxon>
        <taxon>Musaceae</taxon>
        <taxon>Ensete</taxon>
    </lineage>
</organism>
<name>A0A445MLU8_ENSVE</name>
<dbReference type="EMBL" id="KV876642">
    <property type="protein sequence ID" value="RZR75242.1"/>
    <property type="molecule type" value="Genomic_DNA"/>
</dbReference>
<dbReference type="Proteomes" id="UP000290560">
    <property type="component" value="Unassembled WGS sequence"/>
</dbReference>
<gene>
    <name evidence="1" type="ORF">BHM03_00052556</name>
</gene>
<dbReference type="AlphaFoldDB" id="A0A445MLU8"/>
<dbReference type="SUPFAM" id="SSF89009">
    <property type="entry name" value="GAT-like domain"/>
    <property type="match status" value="1"/>
</dbReference>